<feature type="binding site" evidence="10">
    <location>
        <position position="229"/>
    </location>
    <ligand>
        <name>ATP</name>
        <dbReference type="ChEBI" id="CHEBI:30616"/>
    </ligand>
</feature>
<feature type="short sequence motif" description="'HIGH' region" evidence="10">
    <location>
        <begin position="42"/>
        <end position="51"/>
    </location>
</feature>
<dbReference type="Proteomes" id="UP000733611">
    <property type="component" value="Unassembled WGS sequence"/>
</dbReference>
<dbReference type="AlphaFoldDB" id="A0A948TH11"/>
<evidence type="ECO:0000256" key="6">
    <source>
        <dbReference type="ARBA" id="ARBA00022884"/>
    </source>
</evidence>
<dbReference type="HAMAP" id="MF_02007">
    <property type="entry name" value="Tyr_tRNA_synth_type2"/>
    <property type="match status" value="1"/>
</dbReference>
<organism evidence="13 14">
    <name type="scientific">Candidatus Anaerobiospirillum pullicola</name>
    <dbReference type="NCBI Taxonomy" id="2838451"/>
    <lineage>
        <taxon>Bacteria</taxon>
        <taxon>Pseudomonadati</taxon>
        <taxon>Pseudomonadota</taxon>
        <taxon>Gammaproteobacteria</taxon>
        <taxon>Aeromonadales</taxon>
        <taxon>Succinivibrionaceae</taxon>
        <taxon>Anaerobiospirillum</taxon>
    </lineage>
</organism>
<dbReference type="PANTHER" id="PTHR11766:SF1">
    <property type="entry name" value="TYROSINE--TRNA LIGASE"/>
    <property type="match status" value="1"/>
</dbReference>
<dbReference type="CDD" id="cd00805">
    <property type="entry name" value="TyrRS_core"/>
    <property type="match status" value="1"/>
</dbReference>
<reference evidence="13" key="1">
    <citation type="journal article" date="2021" name="PeerJ">
        <title>Extensive microbial diversity within the chicken gut microbiome revealed by metagenomics and culture.</title>
        <authorList>
            <person name="Gilroy R."/>
            <person name="Ravi A."/>
            <person name="Getino M."/>
            <person name="Pursley I."/>
            <person name="Horton D.L."/>
            <person name="Alikhan N.F."/>
            <person name="Baker D."/>
            <person name="Gharbi K."/>
            <person name="Hall N."/>
            <person name="Watson M."/>
            <person name="Adriaenssens E.M."/>
            <person name="Foster-Nyarko E."/>
            <person name="Jarju S."/>
            <person name="Secka A."/>
            <person name="Antonio M."/>
            <person name="Oren A."/>
            <person name="Chaudhuri R.R."/>
            <person name="La Ragione R."/>
            <person name="Hildebrand F."/>
            <person name="Pallen M.J."/>
        </authorList>
    </citation>
    <scope>NUCLEOTIDE SEQUENCE</scope>
    <source>
        <strain evidence="13">378</strain>
    </source>
</reference>
<keyword evidence="4 10" id="KW-0547">Nucleotide-binding</keyword>
<dbReference type="Pfam" id="PF00579">
    <property type="entry name" value="tRNA-synt_1b"/>
    <property type="match status" value="1"/>
</dbReference>
<dbReference type="FunFam" id="1.10.240.10:FF:000006">
    <property type="entry name" value="Tyrosine--tRNA ligase"/>
    <property type="match status" value="1"/>
</dbReference>
<keyword evidence="6 11" id="KW-0694">RNA-binding</keyword>
<accession>A0A948TH11</accession>
<evidence type="ECO:0000256" key="5">
    <source>
        <dbReference type="ARBA" id="ARBA00022840"/>
    </source>
</evidence>
<dbReference type="FunFam" id="3.40.50.620:FF:000061">
    <property type="entry name" value="Tyrosine--tRNA ligase"/>
    <property type="match status" value="1"/>
</dbReference>
<name>A0A948TH11_9GAMM</name>
<dbReference type="InterPro" id="IPR024108">
    <property type="entry name" value="Tyr-tRNA-ligase_bac_2"/>
</dbReference>
<dbReference type="EC" id="6.1.1.1" evidence="10"/>
<evidence type="ECO:0000256" key="2">
    <source>
        <dbReference type="ARBA" id="ARBA00022490"/>
    </source>
</evidence>
<evidence type="ECO:0000313" key="13">
    <source>
        <dbReference type="EMBL" id="MBU3844759.1"/>
    </source>
</evidence>
<dbReference type="InterPro" id="IPR024088">
    <property type="entry name" value="Tyr-tRNA-ligase_bac-type"/>
</dbReference>
<evidence type="ECO:0000256" key="4">
    <source>
        <dbReference type="ARBA" id="ARBA00022741"/>
    </source>
</evidence>
<dbReference type="NCBIfam" id="TIGR00234">
    <property type="entry name" value="tyrS"/>
    <property type="match status" value="1"/>
</dbReference>
<evidence type="ECO:0000313" key="14">
    <source>
        <dbReference type="Proteomes" id="UP000733611"/>
    </source>
</evidence>
<reference evidence="13" key="2">
    <citation type="submission" date="2021-04" db="EMBL/GenBank/DDBJ databases">
        <authorList>
            <person name="Gilroy R."/>
        </authorList>
    </citation>
    <scope>NUCLEOTIDE SEQUENCE</scope>
    <source>
        <strain evidence="13">378</strain>
    </source>
</reference>
<feature type="short sequence motif" description="'KMSKS' region" evidence="10">
    <location>
        <begin position="226"/>
        <end position="230"/>
    </location>
</feature>
<dbReference type="CDD" id="cd00165">
    <property type="entry name" value="S4"/>
    <property type="match status" value="1"/>
</dbReference>
<evidence type="ECO:0000259" key="12">
    <source>
        <dbReference type="Pfam" id="PF01479"/>
    </source>
</evidence>
<evidence type="ECO:0000256" key="10">
    <source>
        <dbReference type="HAMAP-Rule" id="MF_02007"/>
    </source>
</evidence>
<sequence length="396" mass="44247">MVSVEEALREIARGAQEIIPVEELKKKLESGRQLVIKLGMDPTAPDIHLGHTVILNKLRTFQNLGHKVVLIIGDFTASVGDPSGKNATRPQLSREQIMANAKTYADQAFKVLDKDKTEIRYNSEWLSKLGAEGTIRLASKLTVARMLEREDFTKRYQSGQPIAIHEFLYPLFQGYDSVSLHADVELGGTDQKFNLLMGRELQKDDGQEPQCVLMMPLLVGLDGVKKMSKSAHNYIGVDEPANEMFGKVMSLSDELMWSYYDLLSFRPLTEIEELKRKCASGEMNPRDAKMELGREIVARYHGKEAGDEAVQGFINQFAKGALPEDIPEFTFEASLGLPNMFKEAGLVSSTSEALRMFKQNAVKCDGTVITDPKAPVEPGCRVYQVGKRRFARITVK</sequence>
<dbReference type="PANTHER" id="PTHR11766">
    <property type="entry name" value="TYROSYL-TRNA SYNTHETASE"/>
    <property type="match status" value="1"/>
</dbReference>
<comment type="similarity">
    <text evidence="10">Belongs to the class-I aminoacyl-tRNA synthetase family. TyrS type 2 subfamily.</text>
</comment>
<dbReference type="GO" id="GO:0003723">
    <property type="term" value="F:RNA binding"/>
    <property type="evidence" value="ECO:0007669"/>
    <property type="project" value="UniProtKB-KW"/>
</dbReference>
<evidence type="ECO:0000256" key="3">
    <source>
        <dbReference type="ARBA" id="ARBA00022598"/>
    </source>
</evidence>
<dbReference type="EMBL" id="JAHLFE010000163">
    <property type="protein sequence ID" value="MBU3844759.1"/>
    <property type="molecule type" value="Genomic_DNA"/>
</dbReference>
<dbReference type="GO" id="GO:0005524">
    <property type="term" value="F:ATP binding"/>
    <property type="evidence" value="ECO:0007669"/>
    <property type="project" value="UniProtKB-UniRule"/>
</dbReference>
<evidence type="ECO:0000256" key="11">
    <source>
        <dbReference type="PROSITE-ProRule" id="PRU00182"/>
    </source>
</evidence>
<dbReference type="InterPro" id="IPR001412">
    <property type="entry name" value="aa-tRNA-synth_I_CS"/>
</dbReference>
<comment type="catalytic activity">
    <reaction evidence="9 10">
        <text>tRNA(Tyr) + L-tyrosine + ATP = L-tyrosyl-tRNA(Tyr) + AMP + diphosphate + H(+)</text>
        <dbReference type="Rhea" id="RHEA:10220"/>
        <dbReference type="Rhea" id="RHEA-COMP:9706"/>
        <dbReference type="Rhea" id="RHEA-COMP:9707"/>
        <dbReference type="ChEBI" id="CHEBI:15378"/>
        <dbReference type="ChEBI" id="CHEBI:30616"/>
        <dbReference type="ChEBI" id="CHEBI:33019"/>
        <dbReference type="ChEBI" id="CHEBI:58315"/>
        <dbReference type="ChEBI" id="CHEBI:78442"/>
        <dbReference type="ChEBI" id="CHEBI:78536"/>
        <dbReference type="ChEBI" id="CHEBI:456215"/>
        <dbReference type="EC" id="6.1.1.1"/>
    </reaction>
</comment>
<feature type="domain" description="RNA-binding S4" evidence="12">
    <location>
        <begin position="342"/>
        <end position="379"/>
    </location>
</feature>
<comment type="subunit">
    <text evidence="1 10">Homodimer.</text>
</comment>
<evidence type="ECO:0000256" key="9">
    <source>
        <dbReference type="ARBA" id="ARBA00048248"/>
    </source>
</evidence>
<dbReference type="GO" id="GO:0006437">
    <property type="term" value="P:tyrosyl-tRNA aminoacylation"/>
    <property type="evidence" value="ECO:0007669"/>
    <property type="project" value="UniProtKB-UniRule"/>
</dbReference>
<comment type="subcellular location">
    <subcellularLocation>
        <location evidence="10">Cytoplasm</location>
    </subcellularLocation>
</comment>
<evidence type="ECO:0000256" key="7">
    <source>
        <dbReference type="ARBA" id="ARBA00022917"/>
    </source>
</evidence>
<dbReference type="SUPFAM" id="SSF55174">
    <property type="entry name" value="Alpha-L RNA-binding motif"/>
    <property type="match status" value="1"/>
</dbReference>
<dbReference type="Gene3D" id="1.10.240.10">
    <property type="entry name" value="Tyrosyl-Transfer RNA Synthetase"/>
    <property type="match status" value="1"/>
</dbReference>
<keyword evidence="5 10" id="KW-0067">ATP-binding</keyword>
<evidence type="ECO:0000256" key="8">
    <source>
        <dbReference type="ARBA" id="ARBA00023146"/>
    </source>
</evidence>
<dbReference type="Gene3D" id="3.40.50.620">
    <property type="entry name" value="HUPs"/>
    <property type="match status" value="1"/>
</dbReference>
<evidence type="ECO:0000256" key="1">
    <source>
        <dbReference type="ARBA" id="ARBA00011738"/>
    </source>
</evidence>
<comment type="caution">
    <text evidence="13">The sequence shown here is derived from an EMBL/GenBank/DDBJ whole genome shotgun (WGS) entry which is preliminary data.</text>
</comment>
<dbReference type="InterPro" id="IPR002305">
    <property type="entry name" value="aa-tRNA-synth_Ic"/>
</dbReference>
<dbReference type="PRINTS" id="PR01040">
    <property type="entry name" value="TRNASYNTHTYR"/>
</dbReference>
<dbReference type="GO" id="GO:0004831">
    <property type="term" value="F:tyrosine-tRNA ligase activity"/>
    <property type="evidence" value="ECO:0007669"/>
    <property type="project" value="UniProtKB-UniRule"/>
</dbReference>
<keyword evidence="8 10" id="KW-0030">Aminoacyl-tRNA synthetase</keyword>
<gene>
    <name evidence="10" type="primary">tyrS</name>
    <name evidence="13" type="ORF">H9847_07845</name>
</gene>
<keyword evidence="3 10" id="KW-0436">Ligase</keyword>
<proteinExistence type="inferred from homology"/>
<dbReference type="SUPFAM" id="SSF52374">
    <property type="entry name" value="Nucleotidylyl transferase"/>
    <property type="match status" value="1"/>
</dbReference>
<dbReference type="InterPro" id="IPR002942">
    <property type="entry name" value="S4_RNA-bd"/>
</dbReference>
<keyword evidence="7 10" id="KW-0648">Protein biosynthesis</keyword>
<dbReference type="InterPro" id="IPR036986">
    <property type="entry name" value="S4_RNA-bd_sf"/>
</dbReference>
<dbReference type="PROSITE" id="PS00178">
    <property type="entry name" value="AA_TRNA_LIGASE_I"/>
    <property type="match status" value="1"/>
</dbReference>
<comment type="function">
    <text evidence="10">Catalyzes the attachment of tyrosine to tRNA(Tyr) in a two-step reaction: tyrosine is first activated by ATP to form Tyr-AMP and then transferred to the acceptor end of tRNA(Tyr).</text>
</comment>
<dbReference type="InterPro" id="IPR014729">
    <property type="entry name" value="Rossmann-like_a/b/a_fold"/>
</dbReference>
<protein>
    <recommendedName>
        <fullName evidence="10">Tyrosine--tRNA ligase</fullName>
        <ecNumber evidence="10">6.1.1.1</ecNumber>
    </recommendedName>
    <alternativeName>
        <fullName evidence="10">Tyrosyl-tRNA synthetase</fullName>
        <shortName evidence="10">TyrRS</shortName>
    </alternativeName>
</protein>
<dbReference type="InterPro" id="IPR002307">
    <property type="entry name" value="Tyr-tRNA-ligase"/>
</dbReference>
<dbReference type="Gene3D" id="3.10.290.10">
    <property type="entry name" value="RNA-binding S4 domain"/>
    <property type="match status" value="1"/>
</dbReference>
<keyword evidence="2 10" id="KW-0963">Cytoplasm</keyword>
<dbReference type="GO" id="GO:0005829">
    <property type="term" value="C:cytosol"/>
    <property type="evidence" value="ECO:0007669"/>
    <property type="project" value="TreeGrafter"/>
</dbReference>
<dbReference type="PROSITE" id="PS50889">
    <property type="entry name" value="S4"/>
    <property type="match status" value="1"/>
</dbReference>
<dbReference type="Pfam" id="PF01479">
    <property type="entry name" value="S4"/>
    <property type="match status" value="1"/>
</dbReference>